<dbReference type="GO" id="GO:0005524">
    <property type="term" value="F:ATP binding"/>
    <property type="evidence" value="ECO:0007669"/>
    <property type="project" value="InterPro"/>
</dbReference>
<comment type="similarity">
    <text evidence="1">Belongs to the leucine-binding protein family.</text>
</comment>
<feature type="compositionally biased region" description="Pro residues" evidence="3">
    <location>
        <begin position="279"/>
        <end position="290"/>
    </location>
</feature>
<dbReference type="EMBL" id="RBDX01000005">
    <property type="protein sequence ID" value="RKN10591.1"/>
    <property type="molecule type" value="Genomic_DNA"/>
</dbReference>
<evidence type="ECO:0000256" key="3">
    <source>
        <dbReference type="SAM" id="MobiDB-lite"/>
    </source>
</evidence>
<keyword evidence="2" id="KW-0732">Signal</keyword>
<dbReference type="AlphaFoldDB" id="A0A3A9WB94"/>
<comment type="caution">
    <text evidence="5">The sequence shown here is derived from an EMBL/GenBank/DDBJ whole genome shotgun (WGS) entry which is preliminary data.</text>
</comment>
<reference evidence="7 8" key="1">
    <citation type="submission" date="2018-09" db="EMBL/GenBank/DDBJ databases">
        <title>Streptomyces sp. nov. DS1-2, an endophytic actinomycete isolated from roots of Dendrobium scabrilingue.</title>
        <authorList>
            <person name="Kuncharoen N."/>
            <person name="Kudo T."/>
            <person name="Ohkuma M."/>
            <person name="Yuki M."/>
            <person name="Tanasupawat S."/>
        </authorList>
    </citation>
    <scope>NUCLEOTIDE SEQUENCE [LARGE SCALE GENOMIC DNA]</scope>
    <source>
        <strain evidence="5 8">AZ1-7</strain>
        <strain evidence="6 7">DS1-2</strain>
    </source>
</reference>
<evidence type="ECO:0000313" key="8">
    <source>
        <dbReference type="Proteomes" id="UP000275024"/>
    </source>
</evidence>
<dbReference type="Gene3D" id="3.30.200.20">
    <property type="entry name" value="Phosphorylase Kinase, domain 1"/>
    <property type="match status" value="1"/>
</dbReference>
<accession>A0A3A9WB94</accession>
<feature type="compositionally biased region" description="Low complexity" evidence="3">
    <location>
        <begin position="291"/>
        <end position="304"/>
    </location>
</feature>
<dbReference type="Proteomes" id="UP000275024">
    <property type="component" value="Unassembled WGS sequence"/>
</dbReference>
<dbReference type="SMART" id="SM00220">
    <property type="entry name" value="S_TKc"/>
    <property type="match status" value="1"/>
</dbReference>
<dbReference type="EMBL" id="RBDY01000005">
    <property type="protein sequence ID" value="RKN24851.1"/>
    <property type="molecule type" value="Genomic_DNA"/>
</dbReference>
<dbReference type="Pfam" id="PF13458">
    <property type="entry name" value="Peripla_BP_6"/>
    <property type="match status" value="1"/>
</dbReference>
<dbReference type="PANTHER" id="PTHR47151:SF2">
    <property type="entry name" value="AMINO ACID BINDING PROTEIN"/>
    <property type="match status" value="1"/>
</dbReference>
<dbReference type="RefSeq" id="WP_120696616.1">
    <property type="nucleotide sequence ID" value="NZ_RBDX01000005.1"/>
</dbReference>
<protein>
    <submittedName>
        <fullName evidence="5">Serine/threonine protein kinase</fullName>
    </submittedName>
</protein>
<feature type="region of interest" description="Disordered" evidence="3">
    <location>
        <begin position="279"/>
        <end position="304"/>
    </location>
</feature>
<dbReference type="CDD" id="cd14014">
    <property type="entry name" value="STKc_PknB_like"/>
    <property type="match status" value="1"/>
</dbReference>
<dbReference type="Pfam" id="PF00069">
    <property type="entry name" value="Pkinase"/>
    <property type="match status" value="1"/>
</dbReference>
<dbReference type="InterPro" id="IPR028081">
    <property type="entry name" value="Leu-bd"/>
</dbReference>
<keyword evidence="5" id="KW-0418">Kinase</keyword>
<dbReference type="Gene3D" id="1.10.510.10">
    <property type="entry name" value="Transferase(Phosphotransferase) domain 1"/>
    <property type="match status" value="1"/>
</dbReference>
<organism evidence="5 8">
    <name type="scientific">Streptomyces radicis</name>
    <dbReference type="NCBI Taxonomy" id="1750517"/>
    <lineage>
        <taxon>Bacteria</taxon>
        <taxon>Bacillati</taxon>
        <taxon>Actinomycetota</taxon>
        <taxon>Actinomycetes</taxon>
        <taxon>Kitasatosporales</taxon>
        <taxon>Streptomycetaceae</taxon>
        <taxon>Streptomyces</taxon>
    </lineage>
</organism>
<sequence length="703" mass="72839">MRDLEPTDPRRIGGYRLLRRLAEGRTGRLYYAASLGGVPTALKVIGEEHAADADFRARFERDVSAARHVAARWLITVSAADTAGATSWAAFPFVAGPPLDGTVAAHGPLPSRSVRVLGARLAEALQAVHGAGLTHRDVRPGHVLLTPDGPWLTGFGGSGTLAGPPGFVSPEQALGDADRTGPPSDIFSLGCVLAYAATGRSPFGKGAEADLLLRALHEPPDLADVPRGLLEVVRACLEHDPLPRPTAADLRAELAVDDVPGWLPGPVALEVAERCAAPLPVPDPHMPPPAEENGPGAPQGPAARRSLGRRGVLLLGGTGALAAAAGLGVWRIVHPSSHEAVAEEGAQVTLALHADLTGPYAGLGRGQLRGVSMAVDELRTMGNLPFRLALRHVDDRGDPGLATELAAELAADPTVMAVIGPTADAIAPLVAGIYAEAGVPLLALSVGSVEPRDGFGTLLHARPSTGHSSLAIPVHLAETVEARRVGLVDDRGADLYSARTTRAVSGTIDRELIDLLPRVLPAGTEDFGPVAAEFVAAGVDAVVYGGFARGAGRLARALADEGFDGTGIATQEAMGPDFFAEAGDAGNGWWFIATYTDPVADDSARGFASVHRQRYGDAAEPYAAEAYDLARLTVEGMRGVVEGGDALGRGGLLDRLRSSRYRGVARELAFDQAGDYAGAGPMAYLYEASSGSARFRGPAPFPS</sequence>
<evidence type="ECO:0000313" key="7">
    <source>
        <dbReference type="Proteomes" id="UP000268652"/>
    </source>
</evidence>
<gene>
    <name evidence="6" type="ORF">D7318_10390</name>
    <name evidence="5" type="ORF">D7319_09210</name>
</gene>
<dbReference type="InterPro" id="IPR011009">
    <property type="entry name" value="Kinase-like_dom_sf"/>
</dbReference>
<proteinExistence type="inferred from homology"/>
<dbReference type="InterPro" id="IPR028082">
    <property type="entry name" value="Peripla_BP_I"/>
</dbReference>
<keyword evidence="5" id="KW-0723">Serine/threonine-protein kinase</keyword>
<feature type="domain" description="Protein kinase" evidence="4">
    <location>
        <begin position="15"/>
        <end position="263"/>
    </location>
</feature>
<evidence type="ECO:0000313" key="6">
    <source>
        <dbReference type="EMBL" id="RKN24851.1"/>
    </source>
</evidence>
<evidence type="ECO:0000259" key="4">
    <source>
        <dbReference type="PROSITE" id="PS50011"/>
    </source>
</evidence>
<dbReference type="SUPFAM" id="SSF56112">
    <property type="entry name" value="Protein kinase-like (PK-like)"/>
    <property type="match status" value="1"/>
</dbReference>
<name>A0A3A9WB94_9ACTN</name>
<dbReference type="Gene3D" id="3.40.50.2300">
    <property type="match status" value="2"/>
</dbReference>
<dbReference type="InterPro" id="IPR000719">
    <property type="entry name" value="Prot_kinase_dom"/>
</dbReference>
<dbReference type="PANTHER" id="PTHR47151">
    <property type="entry name" value="LEU/ILE/VAL-BINDING ABC TRANSPORTER SUBUNIT"/>
    <property type="match status" value="1"/>
</dbReference>
<evidence type="ECO:0000256" key="2">
    <source>
        <dbReference type="ARBA" id="ARBA00022729"/>
    </source>
</evidence>
<evidence type="ECO:0000313" key="5">
    <source>
        <dbReference type="EMBL" id="RKN10591.1"/>
    </source>
</evidence>
<keyword evidence="7" id="KW-1185">Reference proteome</keyword>
<dbReference type="OrthoDB" id="9762169at2"/>
<dbReference type="GO" id="GO:0004674">
    <property type="term" value="F:protein serine/threonine kinase activity"/>
    <property type="evidence" value="ECO:0007669"/>
    <property type="project" value="UniProtKB-KW"/>
</dbReference>
<keyword evidence="5" id="KW-0808">Transferase</keyword>
<dbReference type="Proteomes" id="UP000268652">
    <property type="component" value="Unassembled WGS sequence"/>
</dbReference>
<evidence type="ECO:0000256" key="1">
    <source>
        <dbReference type="ARBA" id="ARBA00010062"/>
    </source>
</evidence>
<dbReference type="SUPFAM" id="SSF53822">
    <property type="entry name" value="Periplasmic binding protein-like I"/>
    <property type="match status" value="1"/>
</dbReference>
<dbReference type="PROSITE" id="PS50011">
    <property type="entry name" value="PROTEIN_KINASE_DOM"/>
    <property type="match status" value="1"/>
</dbReference>